<evidence type="ECO:0000313" key="2">
    <source>
        <dbReference type="Proteomes" id="UP000749559"/>
    </source>
</evidence>
<keyword evidence="2" id="KW-1185">Reference proteome</keyword>
<reference evidence="1" key="1">
    <citation type="submission" date="2022-03" db="EMBL/GenBank/DDBJ databases">
        <authorList>
            <person name="Martin C."/>
        </authorList>
    </citation>
    <scope>NUCLEOTIDE SEQUENCE</scope>
</reference>
<feature type="non-terminal residue" evidence="1">
    <location>
        <position position="403"/>
    </location>
</feature>
<dbReference type="Proteomes" id="UP000749559">
    <property type="component" value="Unassembled WGS sequence"/>
</dbReference>
<dbReference type="EMBL" id="CAIIXF020000006">
    <property type="protein sequence ID" value="CAH1787348.1"/>
    <property type="molecule type" value="Genomic_DNA"/>
</dbReference>
<name>A0A8S4P7X6_OWEFU</name>
<proteinExistence type="predicted"/>
<accession>A0A8S4P7X6</accession>
<organism evidence="1 2">
    <name type="scientific">Owenia fusiformis</name>
    <name type="common">Polychaete worm</name>
    <dbReference type="NCBI Taxonomy" id="6347"/>
    <lineage>
        <taxon>Eukaryota</taxon>
        <taxon>Metazoa</taxon>
        <taxon>Spiralia</taxon>
        <taxon>Lophotrochozoa</taxon>
        <taxon>Annelida</taxon>
        <taxon>Polychaeta</taxon>
        <taxon>Sedentaria</taxon>
        <taxon>Canalipalpata</taxon>
        <taxon>Sabellida</taxon>
        <taxon>Oweniida</taxon>
        <taxon>Oweniidae</taxon>
        <taxon>Owenia</taxon>
    </lineage>
</organism>
<gene>
    <name evidence="1" type="ORF">OFUS_LOCUS13071</name>
</gene>
<protein>
    <recommendedName>
        <fullName evidence="3">Apolipoprotein L3</fullName>
    </recommendedName>
</protein>
<sequence length="403" mass="45002">KRKAAEIKRLRYHKLKEQERYLNETLSTLTIDSDISDMGNRMDDVNELAKKVKQLEDHFDKECDKKNERIQKMTNLAIFKFGKYMEKRQSTISELRRAADTIDIEAKEKAGRDFNKAAVSTTADGVALASFGAAFFTAGVGAIPGIAATAVSIGSDICKNSDDQYVERVMKRHIDEVNEKIAKEERERVLFFSFLDQLKNEINDFANYQMSHSDSIQEMSHYVKSRNASYGKYQPLTGVASLTCKAIAQNPEKVVHASKTVVQVVNKSVKMFVQKSDKIIPFAHKGQKLLEKVGRNYAVLDSKTKALSLTKTTTSATNAVNKTAFESMGKVGKVFHVGGGVLSAVMLYKDVQSLFHAHQASQGTNSSTARQIRSIADELERGIPNEQDMDTILENYLNGYSTI</sequence>
<dbReference type="AlphaFoldDB" id="A0A8S4P7X6"/>
<evidence type="ECO:0008006" key="3">
    <source>
        <dbReference type="Google" id="ProtNLM"/>
    </source>
</evidence>
<comment type="caution">
    <text evidence="1">The sequence shown here is derived from an EMBL/GenBank/DDBJ whole genome shotgun (WGS) entry which is preliminary data.</text>
</comment>
<evidence type="ECO:0000313" key="1">
    <source>
        <dbReference type="EMBL" id="CAH1787348.1"/>
    </source>
</evidence>